<proteinExistence type="predicted"/>
<evidence type="ECO:0000313" key="1">
    <source>
        <dbReference type="EMBL" id="CAA6810619.1"/>
    </source>
</evidence>
<dbReference type="AlphaFoldDB" id="A0A6S6SQ76"/>
<reference evidence="1" key="1">
    <citation type="submission" date="2020-01" db="EMBL/GenBank/DDBJ databases">
        <authorList>
            <person name="Meier V. D."/>
            <person name="Meier V D."/>
        </authorList>
    </citation>
    <scope>NUCLEOTIDE SEQUENCE</scope>
    <source>
        <strain evidence="1">HLG_WM_MAG_04</strain>
    </source>
</reference>
<protein>
    <submittedName>
        <fullName evidence="1">Uncharacterized protein</fullName>
    </submittedName>
</protein>
<sequence length="35" mass="3768">VPPQLASALAKSCIDLLRKINEDKHLSGHVLSRSA</sequence>
<gene>
    <name evidence="1" type="ORF">HELGO_WM44528</name>
</gene>
<dbReference type="EMBL" id="CACVAX010000030">
    <property type="protein sequence ID" value="CAA6810619.1"/>
    <property type="molecule type" value="Genomic_DNA"/>
</dbReference>
<organism evidence="1">
    <name type="scientific">uncultured Sulfurovum sp</name>
    <dbReference type="NCBI Taxonomy" id="269237"/>
    <lineage>
        <taxon>Bacteria</taxon>
        <taxon>Pseudomonadati</taxon>
        <taxon>Campylobacterota</taxon>
        <taxon>Epsilonproteobacteria</taxon>
        <taxon>Campylobacterales</taxon>
        <taxon>Sulfurovaceae</taxon>
        <taxon>Sulfurovum</taxon>
        <taxon>environmental samples</taxon>
    </lineage>
</organism>
<accession>A0A6S6SQ76</accession>
<feature type="non-terminal residue" evidence="1">
    <location>
        <position position="1"/>
    </location>
</feature>
<name>A0A6S6SQ76_9BACT</name>